<organism evidence="7 8">
    <name type="scientific">Candidatus Nitrospira nitrosa</name>
    <dbReference type="NCBI Taxonomy" id="1742972"/>
    <lineage>
        <taxon>Bacteria</taxon>
        <taxon>Pseudomonadati</taxon>
        <taxon>Nitrospirota</taxon>
        <taxon>Nitrospiria</taxon>
        <taxon>Nitrospirales</taxon>
        <taxon>Nitrospiraceae</taxon>
        <taxon>Nitrospira</taxon>
    </lineage>
</organism>
<dbReference type="EC" id="2.4.1.-" evidence="7"/>
<dbReference type="EMBL" id="CZQA01000008">
    <property type="protein sequence ID" value="CUS36168.1"/>
    <property type="molecule type" value="Genomic_DNA"/>
</dbReference>
<dbReference type="InterPro" id="IPR001173">
    <property type="entry name" value="Glyco_trans_2-like"/>
</dbReference>
<evidence type="ECO:0000259" key="6">
    <source>
        <dbReference type="Pfam" id="PF00535"/>
    </source>
</evidence>
<keyword evidence="2" id="KW-1003">Cell membrane</keyword>
<dbReference type="NCBIfam" id="TIGR04283">
    <property type="entry name" value="glyco_like_mftF"/>
    <property type="match status" value="1"/>
</dbReference>
<evidence type="ECO:0000256" key="1">
    <source>
        <dbReference type="ARBA" id="ARBA00004236"/>
    </source>
</evidence>
<dbReference type="CDD" id="cd02522">
    <property type="entry name" value="GT_2_like_a"/>
    <property type="match status" value="1"/>
</dbReference>
<evidence type="ECO:0000313" key="8">
    <source>
        <dbReference type="Proteomes" id="UP000199032"/>
    </source>
</evidence>
<dbReference type="OrthoDB" id="9810303at2"/>
<comment type="subcellular location">
    <subcellularLocation>
        <location evidence="1">Cell membrane</location>
    </subcellularLocation>
</comment>
<dbReference type="AlphaFoldDB" id="A0A0S4LHU9"/>
<sequence>MTTISVIIPTLNEEQALGQTLANLPSSLVLEIILVDGGSTDHTQTVANAFCTATPNARIIRAPTGRARQMNEGAKASRGAVLLFLHADTQVPNDAPRIIESALTDPALVGGRFDVRFDTYSGWGRLISTFMNWRSRTSGIATGDQGIFVRRHTFEQLGGFADIPLMEDIDFSRRLKRAGSTVALRQTVRTSFRRWEQQGPLQTILLMWTLRFLYWVGVTPHQLANWYQTVR</sequence>
<evidence type="ECO:0000256" key="5">
    <source>
        <dbReference type="ARBA" id="ARBA00023136"/>
    </source>
</evidence>
<feature type="domain" description="Glycosyltransferase 2-like" evidence="6">
    <location>
        <begin position="5"/>
        <end position="149"/>
    </location>
</feature>
<keyword evidence="3 7" id="KW-0328">Glycosyltransferase</keyword>
<reference evidence="7 8" key="1">
    <citation type="submission" date="2015-10" db="EMBL/GenBank/DDBJ databases">
        <authorList>
            <person name="Gilbert D.G."/>
        </authorList>
    </citation>
    <scope>NUCLEOTIDE SEQUENCE [LARGE SCALE GENOMIC DNA]</scope>
    <source>
        <strain evidence="7">COMA1</strain>
    </source>
</reference>
<dbReference type="SUPFAM" id="SSF53448">
    <property type="entry name" value="Nucleotide-diphospho-sugar transferases"/>
    <property type="match status" value="1"/>
</dbReference>
<evidence type="ECO:0000256" key="2">
    <source>
        <dbReference type="ARBA" id="ARBA00022475"/>
    </source>
</evidence>
<keyword evidence="8" id="KW-1185">Reference proteome</keyword>
<dbReference type="RefSeq" id="WP_090748734.1">
    <property type="nucleotide sequence ID" value="NZ_CZQA01000008.1"/>
</dbReference>
<accession>A0A0S4LHU9</accession>
<dbReference type="Gene3D" id="3.90.550.10">
    <property type="entry name" value="Spore Coat Polysaccharide Biosynthesis Protein SpsA, Chain A"/>
    <property type="match status" value="1"/>
</dbReference>
<gene>
    <name evidence="7" type="ORF">COMA1_20677</name>
</gene>
<dbReference type="PANTHER" id="PTHR43646">
    <property type="entry name" value="GLYCOSYLTRANSFERASE"/>
    <property type="match status" value="1"/>
</dbReference>
<proteinExistence type="predicted"/>
<dbReference type="STRING" id="1742972.COMA1_20677"/>
<protein>
    <submittedName>
        <fullName evidence="7">Glycosyl transferase, family 2</fullName>
        <ecNumber evidence="7">2.4.1.-</ecNumber>
    </submittedName>
</protein>
<dbReference type="PANTHER" id="PTHR43646:SF2">
    <property type="entry name" value="GLYCOSYLTRANSFERASE 2-LIKE DOMAIN-CONTAINING PROTEIN"/>
    <property type="match status" value="1"/>
</dbReference>
<keyword evidence="4 7" id="KW-0808">Transferase</keyword>
<evidence type="ECO:0000313" key="7">
    <source>
        <dbReference type="EMBL" id="CUS36168.1"/>
    </source>
</evidence>
<dbReference type="Proteomes" id="UP000199032">
    <property type="component" value="Unassembled WGS sequence"/>
</dbReference>
<dbReference type="GO" id="GO:0016757">
    <property type="term" value="F:glycosyltransferase activity"/>
    <property type="evidence" value="ECO:0007669"/>
    <property type="project" value="UniProtKB-KW"/>
</dbReference>
<dbReference type="InterPro" id="IPR026461">
    <property type="entry name" value="Trfase_2_rSAM/seldom_assoc"/>
</dbReference>
<evidence type="ECO:0000256" key="4">
    <source>
        <dbReference type="ARBA" id="ARBA00022679"/>
    </source>
</evidence>
<dbReference type="InterPro" id="IPR029044">
    <property type="entry name" value="Nucleotide-diphossugar_trans"/>
</dbReference>
<evidence type="ECO:0000256" key="3">
    <source>
        <dbReference type="ARBA" id="ARBA00022676"/>
    </source>
</evidence>
<keyword evidence="5" id="KW-0472">Membrane</keyword>
<name>A0A0S4LHU9_9BACT</name>
<dbReference type="Pfam" id="PF00535">
    <property type="entry name" value="Glycos_transf_2"/>
    <property type="match status" value="1"/>
</dbReference>
<dbReference type="GO" id="GO:0005886">
    <property type="term" value="C:plasma membrane"/>
    <property type="evidence" value="ECO:0007669"/>
    <property type="project" value="UniProtKB-SubCell"/>
</dbReference>